<protein>
    <submittedName>
        <fullName evidence="1">Uncharacterized protein</fullName>
    </submittedName>
</protein>
<dbReference type="EMBL" id="CM046122">
    <property type="protein sequence ID" value="KAI8423476.1"/>
    <property type="molecule type" value="Genomic_DNA"/>
</dbReference>
<accession>A0ACC0JH51</accession>
<organism evidence="1 2">
    <name type="scientific">Choristoneura fumiferana</name>
    <name type="common">Spruce budworm moth</name>
    <name type="synonym">Archips fumiferana</name>
    <dbReference type="NCBI Taxonomy" id="7141"/>
    <lineage>
        <taxon>Eukaryota</taxon>
        <taxon>Metazoa</taxon>
        <taxon>Ecdysozoa</taxon>
        <taxon>Arthropoda</taxon>
        <taxon>Hexapoda</taxon>
        <taxon>Insecta</taxon>
        <taxon>Pterygota</taxon>
        <taxon>Neoptera</taxon>
        <taxon>Endopterygota</taxon>
        <taxon>Lepidoptera</taxon>
        <taxon>Glossata</taxon>
        <taxon>Ditrysia</taxon>
        <taxon>Tortricoidea</taxon>
        <taxon>Tortricidae</taxon>
        <taxon>Tortricinae</taxon>
        <taxon>Choristoneura</taxon>
    </lineage>
</organism>
<keyword evidence="2" id="KW-1185">Reference proteome</keyword>
<comment type="caution">
    <text evidence="1">The sequence shown here is derived from an EMBL/GenBank/DDBJ whole genome shotgun (WGS) entry which is preliminary data.</text>
</comment>
<reference evidence="1 2" key="1">
    <citation type="journal article" date="2022" name="Genome Biol. Evol.">
        <title>The Spruce Budworm Genome: Reconstructing the Evolutionary History of Antifreeze Proteins.</title>
        <authorList>
            <person name="Beliveau C."/>
            <person name="Gagne P."/>
            <person name="Picq S."/>
            <person name="Vernygora O."/>
            <person name="Keeling C.I."/>
            <person name="Pinkney K."/>
            <person name="Doucet D."/>
            <person name="Wen F."/>
            <person name="Johnston J.S."/>
            <person name="Maaroufi H."/>
            <person name="Boyle B."/>
            <person name="Laroche J."/>
            <person name="Dewar K."/>
            <person name="Juretic N."/>
            <person name="Blackburn G."/>
            <person name="Nisole A."/>
            <person name="Brunet B."/>
            <person name="Brandao M."/>
            <person name="Lumley L."/>
            <person name="Duan J."/>
            <person name="Quan G."/>
            <person name="Lucarotti C.J."/>
            <person name="Roe A.D."/>
            <person name="Sperling F.A.H."/>
            <person name="Levesque R.C."/>
            <person name="Cusson M."/>
        </authorList>
    </citation>
    <scope>NUCLEOTIDE SEQUENCE [LARGE SCALE GENOMIC DNA]</scope>
    <source>
        <strain evidence="1">Glfc:IPQL:Cfum</strain>
    </source>
</reference>
<evidence type="ECO:0000313" key="1">
    <source>
        <dbReference type="EMBL" id="KAI8423476.1"/>
    </source>
</evidence>
<name>A0ACC0JH51_CHOFU</name>
<gene>
    <name evidence="1" type="ORF">MSG28_012596</name>
</gene>
<feature type="non-terminal residue" evidence="1">
    <location>
        <position position="2320"/>
    </location>
</feature>
<sequence length="2320" mass="253420">MHGLPERNGKLKNLAHFDTAFFGVNPKQADLMDPQQRMLLELTHEAIMPDLNPEELRGSRTGVYVGTFNSETVEICNANVDSIQGYVLTGCQRAMFANRVSYTFDFKGPSYVVDTACSSSTYALVHAVADIRAGKCDAAIVAGACLDLLPATSLPFHRLNMLSPEGRCAAFDASGCGYVRSEAVVTVLLQRRRDCRRLYCTVRGAGTNSDGYKAQGITYPTGAIQRQLAQETFKEAHLRPQDVAYFEAHGTGTRAGDPEEVNAIAGLFCEGRTTPLLLGSVKSNMGHSEPASGLCSIAKVVVAMERGVIPGNLHYKTPAPEIPALSDGRIKVVDRNTPWQGGLVAVNSFGFGGANAHVILESQGGERPPPASYPAPRLVLASGRTEAAVSLLVTAQELGISIKKIPEKCTDKQNEFTSMDHPQPSTSRLHQYASVYDSDDSVKDVTWQPPNPPAKRCYVSDSDDSDVESNEPVESVSNAVTEAEPTRNEMEVTETRPVWFVFAGMGSQWSGMARTLMQLPIFAASIARLAAALRPLNFDLIYVLTEAPEVAFDNILNSAVSGPPDSVDKFIAELKTEGIFARRVNSAGMAFHSKYIAAAKKQLSTKLYEIIPEPLPRSSRWISSSLSPDQQDTEWMRFADALRAIPEHAIVVEIAPHALFNAVLRRALPSATHVPLVRRDHPDPLSHLLQALGRLFTAGAQPRVSSLYPPVSWPVSRGTPTLASAIEWDHSAEWMVANYKSATTNGENVIEFDLGKPDQAFLDGHNIDGRTLVWRTVAKVNNLNTNDAAVLLEDIQFHRATIVTRDAPLRFTITLLNGSGNFEICEGGAVVVTGRARLVTDPAAKRLPVASFAVEEPVEQLPSLDADDIYKELRLRGYNYQGLFRGIVQSNAYGTRGLLAWEDNWITFMDTLLQFGIITENTRELRVPTRILRALIDPEAHKAAVSGGKVTVRHYNNLSVITAGGIELRGVKSSLAPRRINVQAAPKLEKYVFMPLDSTSDAKKDSLTESRALSTVLQLVLENSNTMRLGVAEVALDRPASDLLLPLVLPILDAEPQLIIGANVLTRHKEDVLRELTATLDAQGHVLLEEPTHALDKPGAAALLKSAGLVAVARQCVTTREYLLLRRVATLPAARIILEVRDDDFAWVETLRDAMKRATSEELRVYVWSRNAGSGVIGLGTCLRREPGGNKLRIYYLPNAKDVFDPVAPAYRAQVQLDLTFNVLHNGIWGTYRHLLLDDPDNTQLQVEHAYVNTLTRGDLSSLRWIESELRYATAVPQGAHTDLCRVYYAPLNFRDIMIATGKLPPDSLPGNLAGQECILGLEFSGRSSSGKRVMGMVAAKGLATTVVADKGFMWEVPAAWTLEEAATVPVAYATAYYALAVRGNMKRGDSVLVHAGAGGVGQAAISIALHAGCTVYTTVGTPAKRTFLRERYPTLPDTHIGNSRDCSFEQLVLDSTCGRGVDLVLNSLAGDQLKASMRCLAKGGRFLEIGKLDLSANSPLGMAVLLKNTTVHGILLDALFDESQEQSEKAAVMRCVSDGIVNGAVRPLPTTVYADCQLEQAFRYMATGKHIGKVLIRIREEESGGHSPPPRLLPALPRTYMHPAKSYVLVGGLGGFGLELCDWLIKRGARTLILNSRSGVSTGYQAWRIRRWREKGVRVDVSTSDATTAAGARALLGEAARTAPVGGIFNLAAVLRDAFLENQTPDDFRAVAKPKIDGTRALDAASRELAPGLDHFVVFSSISCGRGNPGQSNYGLANSAMERLCEQRQADGLPALAVQWGAIGDVGLIVTAMHGDSDTQVGGTVPQRIASCLNTLGALMSVPHSVTSAFVLADKRRSQKKPSQELVDIIANILGIKDPSKVSDSTTLTELGMDSLMSAEIEKTLERGYDLLLSVEEVRGLTFGKLRSISGPATAPFWEVISDEHGIDPTGTYHGDSDLQLERINVYYNEATGGKYVPRAVLVDLEPGTMDSVRSGPFGQIFPPGQLRLRTIWRRQQLGERTLYRRKEAEGCDCLQGFQLTHSLGGGTGAGLGTLLISKIREEYPDRIMNTFSVVPSPKVSDTVVEPYNATLSVHQLVENTDESYCIDNEALYDICFRTLKLTTPTYGDLNHLVSATMSGVTTCLRFPGQLNADLRKLAVNMVPFPRLHFFIPGFAPLTSRGSQQYRALTVPELTQQMFDAKNMMAACDPRHGRYLTVAAVFRGRMSMKEVDEQMMNIQNKNSSYFVEWIPNNVKTAVCDIPPRGLKMSATFIGNSTAIQELFKRISEQFTAMFRRKAFLHWYTGEGMDEMEFTEAESNMNDLVSEYQQYQDATAEEEG</sequence>
<proteinExistence type="predicted"/>
<dbReference type="Proteomes" id="UP001064048">
    <property type="component" value="Chromosome 22"/>
</dbReference>
<evidence type="ECO:0000313" key="2">
    <source>
        <dbReference type="Proteomes" id="UP001064048"/>
    </source>
</evidence>